<protein>
    <recommendedName>
        <fullName evidence="3">Lipoprotein</fullName>
    </recommendedName>
</protein>
<evidence type="ECO:0008006" key="3">
    <source>
        <dbReference type="Google" id="ProtNLM"/>
    </source>
</evidence>
<dbReference type="RefSeq" id="WP_061083932.1">
    <property type="nucleotide sequence ID" value="NZ_CP069793.1"/>
</dbReference>
<evidence type="ECO:0000313" key="1">
    <source>
        <dbReference type="EMBL" id="SPZ95090.1"/>
    </source>
</evidence>
<dbReference type="AlphaFoldDB" id="A0A2X2LZQ6"/>
<dbReference type="GeneID" id="97180493"/>
<proteinExistence type="predicted"/>
<accession>A0A2X2LZQ6</accession>
<reference evidence="1 2" key="1">
    <citation type="submission" date="2018-06" db="EMBL/GenBank/DDBJ databases">
        <authorList>
            <consortium name="Pathogen Informatics"/>
            <person name="Doyle S."/>
        </authorList>
    </citation>
    <scope>NUCLEOTIDE SEQUENCE [LARGE SCALE GENOMIC DNA]</scope>
    <source>
        <strain evidence="1 2">NCTC11343</strain>
    </source>
</reference>
<dbReference type="Proteomes" id="UP000251241">
    <property type="component" value="Unassembled WGS sequence"/>
</dbReference>
<gene>
    <name evidence="1" type="ORF">NCTC11343_05760</name>
</gene>
<dbReference type="PROSITE" id="PS51257">
    <property type="entry name" value="PROKAR_LIPOPROTEIN"/>
    <property type="match status" value="1"/>
</dbReference>
<organism evidence="1 2">
    <name type="scientific">Sphingobacterium multivorum</name>
    <dbReference type="NCBI Taxonomy" id="28454"/>
    <lineage>
        <taxon>Bacteria</taxon>
        <taxon>Pseudomonadati</taxon>
        <taxon>Bacteroidota</taxon>
        <taxon>Sphingobacteriia</taxon>
        <taxon>Sphingobacteriales</taxon>
        <taxon>Sphingobacteriaceae</taxon>
        <taxon>Sphingobacterium</taxon>
    </lineage>
</organism>
<sequence>MTVKFLKSISTLIVTSSFFFGCSKSNDEKIGCTFQITPVFLDFNVVGAASGKDLFFSADPTYQIKDIYFFKVKDTAKKDTIRPSVEGTGTERIFKISPDNKLLADTLMMHIGETPVDKLVVKMKNSDGPCSNPILGEVFLNDVKLNYDQGKVRIVK</sequence>
<evidence type="ECO:0000313" key="2">
    <source>
        <dbReference type="Proteomes" id="UP000251241"/>
    </source>
</evidence>
<name>A0A2X2LZQ6_SPHMU</name>
<dbReference type="EMBL" id="UAUU01000011">
    <property type="protein sequence ID" value="SPZ95090.1"/>
    <property type="molecule type" value="Genomic_DNA"/>
</dbReference>